<dbReference type="PROSITE" id="PS00211">
    <property type="entry name" value="ABC_TRANSPORTER_1"/>
    <property type="match status" value="1"/>
</dbReference>
<keyword evidence="4" id="KW-0067">ATP-binding</keyword>
<feature type="domain" description="ABC transporter" evidence="8">
    <location>
        <begin position="375"/>
        <end position="609"/>
    </location>
</feature>
<evidence type="ECO:0000256" key="4">
    <source>
        <dbReference type="ARBA" id="ARBA00022840"/>
    </source>
</evidence>
<dbReference type="PROSITE" id="PS50893">
    <property type="entry name" value="ABC_TRANSPORTER_2"/>
    <property type="match status" value="1"/>
</dbReference>
<evidence type="ECO:0000256" key="7">
    <source>
        <dbReference type="SAM" id="Phobius"/>
    </source>
</evidence>
<dbReference type="InterPro" id="IPR011527">
    <property type="entry name" value="ABC1_TM_dom"/>
</dbReference>
<evidence type="ECO:0000256" key="1">
    <source>
        <dbReference type="ARBA" id="ARBA00004651"/>
    </source>
</evidence>
<dbReference type="InterPro" id="IPR003439">
    <property type="entry name" value="ABC_transporter-like_ATP-bd"/>
</dbReference>
<evidence type="ECO:0000256" key="6">
    <source>
        <dbReference type="ARBA" id="ARBA00023136"/>
    </source>
</evidence>
<reference evidence="11" key="1">
    <citation type="journal article" date="2019" name="Int. J. Syst. Evol. Microbiol.">
        <title>The Global Catalogue of Microorganisms (GCM) 10K type strain sequencing project: providing services to taxonomists for standard genome sequencing and annotation.</title>
        <authorList>
            <consortium name="The Broad Institute Genomics Platform"/>
            <consortium name="The Broad Institute Genome Sequencing Center for Infectious Disease"/>
            <person name="Wu L."/>
            <person name="Ma J."/>
        </authorList>
    </citation>
    <scope>NUCLEOTIDE SEQUENCE [LARGE SCALE GENOMIC DNA]</scope>
    <source>
        <strain evidence="11">KCTC 32465</strain>
    </source>
</reference>
<accession>A0ABQ3D852</accession>
<dbReference type="InterPro" id="IPR039421">
    <property type="entry name" value="Type_1_exporter"/>
</dbReference>
<evidence type="ECO:0000256" key="2">
    <source>
        <dbReference type="ARBA" id="ARBA00022692"/>
    </source>
</evidence>
<dbReference type="SUPFAM" id="SSF52540">
    <property type="entry name" value="P-loop containing nucleoside triphosphate hydrolases"/>
    <property type="match status" value="1"/>
</dbReference>
<dbReference type="SUPFAM" id="SSF90123">
    <property type="entry name" value="ABC transporter transmembrane region"/>
    <property type="match status" value="1"/>
</dbReference>
<dbReference type="Pfam" id="PF00005">
    <property type="entry name" value="ABC_tran"/>
    <property type="match status" value="1"/>
</dbReference>
<protein>
    <submittedName>
        <fullName evidence="10">ABC transporter permease</fullName>
    </submittedName>
</protein>
<feature type="transmembrane region" description="Helical" evidence="7">
    <location>
        <begin position="56"/>
        <end position="74"/>
    </location>
</feature>
<name>A0ABQ3D852_9RHOB</name>
<dbReference type="InterPro" id="IPR036640">
    <property type="entry name" value="ABC1_TM_sf"/>
</dbReference>
<dbReference type="EMBL" id="BMZF01000010">
    <property type="protein sequence ID" value="GHA60429.1"/>
    <property type="molecule type" value="Genomic_DNA"/>
</dbReference>
<dbReference type="Gene3D" id="1.20.1560.10">
    <property type="entry name" value="ABC transporter type 1, transmembrane domain"/>
    <property type="match status" value="1"/>
</dbReference>
<dbReference type="InterPro" id="IPR003593">
    <property type="entry name" value="AAA+_ATPase"/>
</dbReference>
<evidence type="ECO:0000256" key="5">
    <source>
        <dbReference type="ARBA" id="ARBA00022989"/>
    </source>
</evidence>
<dbReference type="PANTHER" id="PTHR43394:SF1">
    <property type="entry name" value="ATP-BINDING CASSETTE SUB-FAMILY B MEMBER 10, MITOCHONDRIAL"/>
    <property type="match status" value="1"/>
</dbReference>
<feature type="transmembrane region" description="Helical" evidence="7">
    <location>
        <begin position="199"/>
        <end position="217"/>
    </location>
</feature>
<comment type="subcellular location">
    <subcellularLocation>
        <location evidence="1">Cell membrane</location>
        <topology evidence="1">Multi-pass membrane protein</topology>
    </subcellularLocation>
</comment>
<dbReference type="PROSITE" id="PS50929">
    <property type="entry name" value="ABC_TM1F"/>
    <property type="match status" value="1"/>
</dbReference>
<keyword evidence="3" id="KW-0547">Nucleotide-binding</keyword>
<dbReference type="SMART" id="SM00382">
    <property type="entry name" value="AAA"/>
    <property type="match status" value="1"/>
</dbReference>
<evidence type="ECO:0000313" key="10">
    <source>
        <dbReference type="EMBL" id="GHA60429.1"/>
    </source>
</evidence>
<gene>
    <name evidence="10" type="ORF">GCM10008927_27450</name>
</gene>
<dbReference type="InterPro" id="IPR027417">
    <property type="entry name" value="P-loop_NTPase"/>
</dbReference>
<feature type="domain" description="ABC transmembrane type-1" evidence="9">
    <location>
        <begin position="60"/>
        <end position="340"/>
    </location>
</feature>
<evidence type="ECO:0000259" key="9">
    <source>
        <dbReference type="PROSITE" id="PS50929"/>
    </source>
</evidence>
<sequence>MRQTLVANGLLDSAIWRDMTKRIDWGKGCMSTKTTDQISVRAAYGRMWRDWLRPHAGVLAGTLILMIIVAGAAAGYAKFMQMVMSAFEHGAQDVIYWGPIGIIVLTASKGLCRYGYQIIQNKVLTRVQADMQAKMFDSLVYMDLSNLLAESPAALASRFSADIELVRTATTEVFGSVTAILTVIATFAVMLSIDWAMTLGLIVIFALAFGPVGIAGSRVRKISSDTQEEIAAMTGAVNEGLSGIRMVRTYRLEERLKDGANQVFERLYKLRVDLMKWQASVSPLMEILGGLAIAMLLFLVALRMRSGAIDLAGFIGLLTALGVATNPARKLGKAYATGLQGMGALDRVFALFDTPQIIADGTFEYADGTRANGSISFENVNFKYPDGYHALHDMNLEIGAGKTYAFVGRSGAGKSTVFNLLPRLFDATGGVIKIDGRAIDEFKLSALRDQISVVSQDSVLLSATVLDNISFGRTDASQVDCIKAAKAAAAHSFINKLPDGYNTMIDPSKAAFSGGEKQRLSIARAILRDAPILLLDEPTSALDAESEASIRKALDELSRGRTTLVIAHRLSTILDADQIVVMDQGRIVDQGSHDELLERGGIYADLFNLQFDTTPIHGTERNTRSFAGRGAQKLMKSPLGRLVRFMGINGDTDG</sequence>
<feature type="transmembrane region" description="Helical" evidence="7">
    <location>
        <begin position="173"/>
        <end position="193"/>
    </location>
</feature>
<feature type="transmembrane region" description="Helical" evidence="7">
    <location>
        <begin position="284"/>
        <end position="302"/>
    </location>
</feature>
<organism evidence="10 11">
    <name type="scientific">Paramylibacter ulvae</name>
    <dbReference type="NCBI Taxonomy" id="1651968"/>
    <lineage>
        <taxon>Bacteria</taxon>
        <taxon>Pseudomonadati</taxon>
        <taxon>Pseudomonadota</taxon>
        <taxon>Alphaproteobacteria</taxon>
        <taxon>Rhodobacterales</taxon>
        <taxon>Paracoccaceae</taxon>
        <taxon>Paramylibacter</taxon>
    </lineage>
</organism>
<evidence type="ECO:0000256" key="3">
    <source>
        <dbReference type="ARBA" id="ARBA00022741"/>
    </source>
</evidence>
<dbReference type="Pfam" id="PF00664">
    <property type="entry name" value="ABC_membrane"/>
    <property type="match status" value="1"/>
</dbReference>
<feature type="transmembrane region" description="Helical" evidence="7">
    <location>
        <begin position="94"/>
        <end position="112"/>
    </location>
</feature>
<dbReference type="InterPro" id="IPR017871">
    <property type="entry name" value="ABC_transporter-like_CS"/>
</dbReference>
<comment type="caution">
    <text evidence="10">The sequence shown here is derived from an EMBL/GenBank/DDBJ whole genome shotgun (WGS) entry which is preliminary data.</text>
</comment>
<evidence type="ECO:0000259" key="8">
    <source>
        <dbReference type="PROSITE" id="PS50893"/>
    </source>
</evidence>
<keyword evidence="11" id="KW-1185">Reference proteome</keyword>
<keyword evidence="6 7" id="KW-0472">Membrane</keyword>
<dbReference type="CDD" id="cd18552">
    <property type="entry name" value="ABC_6TM_MsbA_like"/>
    <property type="match status" value="1"/>
</dbReference>
<proteinExistence type="predicted"/>
<dbReference type="Gene3D" id="3.40.50.300">
    <property type="entry name" value="P-loop containing nucleotide triphosphate hydrolases"/>
    <property type="match status" value="1"/>
</dbReference>
<evidence type="ECO:0000313" key="11">
    <source>
        <dbReference type="Proteomes" id="UP000634455"/>
    </source>
</evidence>
<dbReference type="Proteomes" id="UP000634455">
    <property type="component" value="Unassembled WGS sequence"/>
</dbReference>
<keyword evidence="2 7" id="KW-0812">Transmembrane</keyword>
<keyword evidence="5 7" id="KW-1133">Transmembrane helix</keyword>
<dbReference type="PANTHER" id="PTHR43394">
    <property type="entry name" value="ATP-DEPENDENT PERMEASE MDL1, MITOCHONDRIAL"/>
    <property type="match status" value="1"/>
</dbReference>